<comment type="catalytic activity">
    <reaction evidence="7 9">
        <text>Hydrolyzes single-stranded DNA or mismatched double-stranded DNA and polynucleotides, releasing free uracil.</text>
        <dbReference type="EC" id="3.2.2.27"/>
    </reaction>
</comment>
<name>A0AAV5RLJ8_STABA</name>
<evidence type="ECO:0000313" key="12">
    <source>
        <dbReference type="EMBL" id="GMM52409.1"/>
    </source>
</evidence>
<dbReference type="SUPFAM" id="SSF52141">
    <property type="entry name" value="Uracil-DNA glycosylase-like"/>
    <property type="match status" value="1"/>
</dbReference>
<accession>A0AAV5RLJ8</accession>
<dbReference type="CDD" id="cd10027">
    <property type="entry name" value="UDG-F1-like"/>
    <property type="match status" value="1"/>
</dbReference>
<dbReference type="EC" id="3.2.2.27" evidence="7 9"/>
<dbReference type="Proteomes" id="UP001362899">
    <property type="component" value="Unassembled WGS sequence"/>
</dbReference>
<evidence type="ECO:0000256" key="9">
    <source>
        <dbReference type="RuleBase" id="RU003780"/>
    </source>
</evidence>
<dbReference type="HAMAP" id="MF_00148">
    <property type="entry name" value="UDG"/>
    <property type="match status" value="1"/>
</dbReference>
<dbReference type="NCBIfam" id="NF003592">
    <property type="entry name" value="PRK05254.1-5"/>
    <property type="match status" value="1"/>
</dbReference>
<evidence type="ECO:0000256" key="3">
    <source>
        <dbReference type="ARBA" id="ARBA00022801"/>
    </source>
</evidence>
<evidence type="ECO:0000256" key="4">
    <source>
        <dbReference type="ARBA" id="ARBA00023128"/>
    </source>
</evidence>
<keyword evidence="6 7" id="KW-0539">Nucleus</keyword>
<keyword evidence="4 7" id="KW-0496">Mitochondrion</keyword>
<dbReference type="SMART" id="SM00986">
    <property type="entry name" value="UDG"/>
    <property type="match status" value="1"/>
</dbReference>
<feature type="compositionally biased region" description="Basic and acidic residues" evidence="10">
    <location>
        <begin position="46"/>
        <end position="57"/>
    </location>
</feature>
<keyword evidence="5 7" id="KW-0234">DNA repair</keyword>
<dbReference type="Pfam" id="PF03167">
    <property type="entry name" value="UDG"/>
    <property type="match status" value="1"/>
</dbReference>
<evidence type="ECO:0000313" key="13">
    <source>
        <dbReference type="Proteomes" id="UP001362899"/>
    </source>
</evidence>
<feature type="region of interest" description="Disordered" evidence="10">
    <location>
        <begin position="19"/>
        <end position="57"/>
    </location>
</feature>
<dbReference type="GO" id="GO:0004844">
    <property type="term" value="F:uracil DNA N-glycosylase activity"/>
    <property type="evidence" value="ECO:0007669"/>
    <property type="project" value="UniProtKB-UniRule"/>
</dbReference>
<organism evidence="12 13">
    <name type="scientific">Starmerella bacillaris</name>
    <name type="common">Yeast</name>
    <name type="synonym">Candida zemplinina</name>
    <dbReference type="NCBI Taxonomy" id="1247836"/>
    <lineage>
        <taxon>Eukaryota</taxon>
        <taxon>Fungi</taxon>
        <taxon>Dikarya</taxon>
        <taxon>Ascomycota</taxon>
        <taxon>Saccharomycotina</taxon>
        <taxon>Dipodascomycetes</taxon>
        <taxon>Dipodascales</taxon>
        <taxon>Trichomonascaceae</taxon>
        <taxon>Starmerella</taxon>
    </lineage>
</organism>
<protein>
    <recommendedName>
        <fullName evidence="7 9">Uracil-DNA glycosylase</fullName>
        <shortName evidence="7">UDG</shortName>
        <ecNumber evidence="7 9">3.2.2.27</ecNumber>
    </recommendedName>
</protein>
<dbReference type="Gene3D" id="3.40.470.10">
    <property type="entry name" value="Uracil-DNA glycosylase-like domain"/>
    <property type="match status" value="1"/>
</dbReference>
<evidence type="ECO:0000256" key="6">
    <source>
        <dbReference type="ARBA" id="ARBA00023242"/>
    </source>
</evidence>
<dbReference type="InterPro" id="IPR036895">
    <property type="entry name" value="Uracil-DNA_glycosylase-like_sf"/>
</dbReference>
<dbReference type="GO" id="GO:0097510">
    <property type="term" value="P:base-excision repair, AP site formation via deaminated base removal"/>
    <property type="evidence" value="ECO:0007669"/>
    <property type="project" value="TreeGrafter"/>
</dbReference>
<sequence length="335" mass="38060">MKRVTDFFAVAPKKQALESAVNKIKTPSPSDVSTKDDSLSSSTSNKESESNKSDLSKTSDWDKEKWVQSLDPETKELLTLEIDTLGSSWLEHLHQEITKPYFIKLKQFLKSQKEKKVQIFPPEKDIYSWSRLSAFSNVRVVILGQDPYHNVGQAHGLAFSVNPPTPPPPSLVNIYKELKSCYPETFIIPKHGSLLKWANQGVLMLNACLTVEAHRPNSHANKGWEQFTEQVIKIILKNNKHVVLMAWGSPAGKRINQIQPGQQHLVLRSVHPSPLSASRGWFGTQHFIKANEWLQTKDLEPIDWHLLPKPKQKQKQLTPPKPDESSNTESEQEKK</sequence>
<dbReference type="SMART" id="SM00987">
    <property type="entry name" value="UreE_C"/>
    <property type="match status" value="1"/>
</dbReference>
<dbReference type="NCBIfam" id="NF003588">
    <property type="entry name" value="PRK05254.1-1"/>
    <property type="match status" value="1"/>
</dbReference>
<evidence type="ECO:0000256" key="10">
    <source>
        <dbReference type="SAM" id="MobiDB-lite"/>
    </source>
</evidence>
<keyword evidence="3 7" id="KW-0378">Hydrolase</keyword>
<dbReference type="PROSITE" id="PS00130">
    <property type="entry name" value="U_DNA_GLYCOSYLASE"/>
    <property type="match status" value="1"/>
</dbReference>
<feature type="domain" description="Uracil-DNA glycosylase-like" evidence="11">
    <location>
        <begin position="131"/>
        <end position="294"/>
    </location>
</feature>
<feature type="region of interest" description="Disordered" evidence="10">
    <location>
        <begin position="305"/>
        <end position="335"/>
    </location>
</feature>
<dbReference type="AlphaFoldDB" id="A0AAV5RLJ8"/>
<reference evidence="12 13" key="1">
    <citation type="journal article" date="2023" name="Elife">
        <title>Identification of key yeast species and microbe-microbe interactions impacting larval growth of Drosophila in the wild.</title>
        <authorList>
            <person name="Mure A."/>
            <person name="Sugiura Y."/>
            <person name="Maeda R."/>
            <person name="Honda K."/>
            <person name="Sakurai N."/>
            <person name="Takahashi Y."/>
            <person name="Watada M."/>
            <person name="Katoh T."/>
            <person name="Gotoh A."/>
            <person name="Gotoh Y."/>
            <person name="Taniguchi I."/>
            <person name="Nakamura K."/>
            <person name="Hayashi T."/>
            <person name="Katayama T."/>
            <person name="Uemura T."/>
            <person name="Hattori Y."/>
        </authorList>
    </citation>
    <scope>NUCLEOTIDE SEQUENCE [LARGE SCALE GENOMIC DNA]</scope>
    <source>
        <strain evidence="12 13">SB-73</strain>
    </source>
</reference>
<dbReference type="GO" id="GO:0005739">
    <property type="term" value="C:mitochondrion"/>
    <property type="evidence" value="ECO:0007669"/>
    <property type="project" value="UniProtKB-SubCell"/>
</dbReference>
<dbReference type="InterPro" id="IPR005122">
    <property type="entry name" value="Uracil-DNA_glycosylase-like"/>
</dbReference>
<gene>
    <name evidence="7" type="primary">UNG1</name>
    <name evidence="12" type="ORF">DASB73_033720</name>
</gene>
<keyword evidence="2 7" id="KW-0227">DNA damage</keyword>
<evidence type="ECO:0000256" key="8">
    <source>
        <dbReference type="PROSITE-ProRule" id="PRU10072"/>
    </source>
</evidence>
<dbReference type="InterPro" id="IPR018085">
    <property type="entry name" value="Ura-DNA_Glyclase_AS"/>
</dbReference>
<evidence type="ECO:0000256" key="1">
    <source>
        <dbReference type="ARBA" id="ARBA00008184"/>
    </source>
</evidence>
<dbReference type="NCBIfam" id="TIGR00628">
    <property type="entry name" value="ung"/>
    <property type="match status" value="1"/>
</dbReference>
<keyword evidence="13" id="KW-1185">Reference proteome</keyword>
<dbReference type="NCBIfam" id="NF003589">
    <property type="entry name" value="PRK05254.1-2"/>
    <property type="match status" value="1"/>
</dbReference>
<comment type="subcellular location">
    <subcellularLocation>
        <location evidence="7">Mitochondrion</location>
    </subcellularLocation>
    <subcellularLocation>
        <location evidence="7">Nucleus</location>
    </subcellularLocation>
</comment>
<dbReference type="InterPro" id="IPR002043">
    <property type="entry name" value="UDG_fam1"/>
</dbReference>
<evidence type="ECO:0000256" key="2">
    <source>
        <dbReference type="ARBA" id="ARBA00022763"/>
    </source>
</evidence>
<feature type="active site" description="Proton acceptor" evidence="7 8">
    <location>
        <position position="146"/>
    </location>
</feature>
<evidence type="ECO:0000256" key="5">
    <source>
        <dbReference type="ARBA" id="ARBA00023204"/>
    </source>
</evidence>
<dbReference type="GO" id="GO:0005634">
    <property type="term" value="C:nucleus"/>
    <property type="evidence" value="ECO:0007669"/>
    <property type="project" value="UniProtKB-SubCell"/>
</dbReference>
<comment type="function">
    <text evidence="7 9">Excises uracil residues from the DNA which can arise as a result of misincorporation of dUMP residues by DNA polymerase or due to deamination of cytosine.</text>
</comment>
<evidence type="ECO:0000256" key="7">
    <source>
        <dbReference type="HAMAP-Rule" id="MF_03166"/>
    </source>
</evidence>
<comment type="similarity">
    <text evidence="1 7 9">Belongs to the uracil-DNA glycosylase (UDG) superfamily. UNG family.</text>
</comment>
<evidence type="ECO:0000259" key="11">
    <source>
        <dbReference type="SMART" id="SM00986"/>
    </source>
</evidence>
<proteinExistence type="inferred from homology"/>
<dbReference type="EMBL" id="BTGC01000008">
    <property type="protein sequence ID" value="GMM52409.1"/>
    <property type="molecule type" value="Genomic_DNA"/>
</dbReference>
<dbReference type="FunFam" id="3.40.470.10:FF:000007">
    <property type="entry name" value="Uracil-DNA glycosylase"/>
    <property type="match status" value="1"/>
</dbReference>
<dbReference type="PANTHER" id="PTHR11264">
    <property type="entry name" value="URACIL-DNA GLYCOSYLASE"/>
    <property type="match status" value="1"/>
</dbReference>
<dbReference type="PANTHER" id="PTHR11264:SF0">
    <property type="entry name" value="URACIL-DNA GLYCOSYLASE"/>
    <property type="match status" value="1"/>
</dbReference>
<comment type="caution">
    <text evidence="12">The sequence shown here is derived from an EMBL/GenBank/DDBJ whole genome shotgun (WGS) entry which is preliminary data.</text>
</comment>